<name>A0A8J2YF58_9BACL</name>
<dbReference type="SUPFAM" id="SSF55797">
    <property type="entry name" value="PR-1-like"/>
    <property type="match status" value="1"/>
</dbReference>
<dbReference type="InterPro" id="IPR035940">
    <property type="entry name" value="CAP_sf"/>
</dbReference>
<dbReference type="Gene3D" id="3.40.33.10">
    <property type="entry name" value="CAP"/>
    <property type="match status" value="1"/>
</dbReference>
<dbReference type="AlphaFoldDB" id="A0A8J2YF58"/>
<dbReference type="PANTHER" id="PTHR31157:SF1">
    <property type="entry name" value="SCP DOMAIN-CONTAINING PROTEIN"/>
    <property type="match status" value="1"/>
</dbReference>
<dbReference type="Proteomes" id="UP000628775">
    <property type="component" value="Unassembled WGS sequence"/>
</dbReference>
<feature type="compositionally biased region" description="Low complexity" evidence="1">
    <location>
        <begin position="84"/>
        <end position="118"/>
    </location>
</feature>
<protein>
    <recommendedName>
        <fullName evidence="3">SCP domain-containing protein</fullName>
    </recommendedName>
</protein>
<feature type="domain" description="SCP" evidence="3">
    <location>
        <begin position="130"/>
        <end position="245"/>
    </location>
</feature>
<feature type="compositionally biased region" description="Polar residues" evidence="1">
    <location>
        <begin position="74"/>
        <end position="83"/>
    </location>
</feature>
<reference evidence="4" key="2">
    <citation type="submission" date="2020-09" db="EMBL/GenBank/DDBJ databases">
        <authorList>
            <person name="Sun Q."/>
            <person name="Zhou Y."/>
        </authorList>
    </citation>
    <scope>NUCLEOTIDE SEQUENCE</scope>
    <source>
        <strain evidence="4">CGMCC 1.15371</strain>
    </source>
</reference>
<accession>A0A8J2YF58</accession>
<dbReference type="EMBL" id="BMIR01000007">
    <property type="protein sequence ID" value="GGE40579.1"/>
    <property type="molecule type" value="Genomic_DNA"/>
</dbReference>
<organism evidence="4 5">
    <name type="scientific">Pullulanibacillus camelliae</name>
    <dbReference type="NCBI Taxonomy" id="1707096"/>
    <lineage>
        <taxon>Bacteria</taxon>
        <taxon>Bacillati</taxon>
        <taxon>Bacillota</taxon>
        <taxon>Bacilli</taxon>
        <taxon>Bacillales</taxon>
        <taxon>Sporolactobacillaceae</taxon>
        <taxon>Pullulanibacillus</taxon>
    </lineage>
</organism>
<feature type="signal peptide" evidence="2">
    <location>
        <begin position="1"/>
        <end position="26"/>
    </location>
</feature>
<comment type="caution">
    <text evidence="4">The sequence shown here is derived from an EMBL/GenBank/DDBJ whole genome shotgun (WGS) entry which is preliminary data.</text>
</comment>
<dbReference type="PANTHER" id="PTHR31157">
    <property type="entry name" value="SCP DOMAIN-CONTAINING PROTEIN"/>
    <property type="match status" value="1"/>
</dbReference>
<evidence type="ECO:0000256" key="1">
    <source>
        <dbReference type="SAM" id="MobiDB-lite"/>
    </source>
</evidence>
<proteinExistence type="predicted"/>
<dbReference type="RefSeq" id="WP_188692742.1">
    <property type="nucleotide sequence ID" value="NZ_BMIR01000007.1"/>
</dbReference>
<dbReference type="Pfam" id="PF00188">
    <property type="entry name" value="CAP"/>
    <property type="match status" value="1"/>
</dbReference>
<feature type="region of interest" description="Disordered" evidence="1">
    <location>
        <begin position="74"/>
        <end position="123"/>
    </location>
</feature>
<dbReference type="NCBIfam" id="TIGR02909">
    <property type="entry name" value="spore_YkwD"/>
    <property type="match status" value="1"/>
</dbReference>
<evidence type="ECO:0000259" key="3">
    <source>
        <dbReference type="Pfam" id="PF00188"/>
    </source>
</evidence>
<feature type="chain" id="PRO_5035144449" description="SCP domain-containing protein" evidence="2">
    <location>
        <begin position="27"/>
        <end position="248"/>
    </location>
</feature>
<evidence type="ECO:0000256" key="2">
    <source>
        <dbReference type="SAM" id="SignalP"/>
    </source>
</evidence>
<reference evidence="4" key="1">
    <citation type="journal article" date="2014" name="Int. J. Syst. Evol. Microbiol.">
        <title>Complete genome sequence of Corynebacterium casei LMG S-19264T (=DSM 44701T), isolated from a smear-ripened cheese.</title>
        <authorList>
            <consortium name="US DOE Joint Genome Institute (JGI-PGF)"/>
            <person name="Walter F."/>
            <person name="Albersmeier A."/>
            <person name="Kalinowski J."/>
            <person name="Ruckert C."/>
        </authorList>
    </citation>
    <scope>NUCLEOTIDE SEQUENCE</scope>
    <source>
        <strain evidence="4">CGMCC 1.15371</strain>
    </source>
</reference>
<evidence type="ECO:0000313" key="4">
    <source>
        <dbReference type="EMBL" id="GGE40579.1"/>
    </source>
</evidence>
<dbReference type="CDD" id="cd05379">
    <property type="entry name" value="CAP_bacterial"/>
    <property type="match status" value="1"/>
</dbReference>
<gene>
    <name evidence="4" type="primary">ykwD</name>
    <name evidence="4" type="ORF">GCM10011391_19180</name>
</gene>
<evidence type="ECO:0000313" key="5">
    <source>
        <dbReference type="Proteomes" id="UP000628775"/>
    </source>
</evidence>
<keyword evidence="5" id="KW-1185">Reference proteome</keyword>
<dbReference type="InterPro" id="IPR014044">
    <property type="entry name" value="CAP_dom"/>
</dbReference>
<sequence>MKKQMLMLAFAGMVALPFTQGHTANAQTTDSPSQQTQQKVIHVNFKSLEDLQSHYKDLYTKFLKEGKGFCNGESTAENKNNTSKPAAANTTQQQTSKQQAAAPAPSKGSAAAPSSKSTDTVSAYEKEVVTLTNKERTSRGLKPLTLNTKLSKMARDKSQDMVNKNYFSHQSPTYGSPFDMMKAYNISYTSAGENIAAGQKTPQEVVTAWMNSEGHRENILNPNYTTIGVGYVKGGSYGSYWTQEFIGK</sequence>
<dbReference type="InterPro" id="IPR014258">
    <property type="entry name" value="CAP_domain_YkwD-like"/>
</dbReference>
<keyword evidence="2" id="KW-0732">Signal</keyword>